<name>U4TSR5_9LACO</name>
<accession>U4TSR5</accession>
<evidence type="ECO:0000313" key="1">
    <source>
        <dbReference type="EMBL" id="ERL64522.1"/>
    </source>
</evidence>
<reference evidence="2" key="1">
    <citation type="journal article" date="2013" name="Genome Announc.">
        <title>Whole-Genome Sequencing of Lactobacillus shenzhenensis Strain LY-73T.</title>
        <authorList>
            <person name="Lin Z."/>
            <person name="Liu Z."/>
            <person name="Yang R."/>
            <person name="Zou Y."/>
            <person name="Wan D."/>
            <person name="Chen J."/>
            <person name="Guo M."/>
            <person name="Zhao J."/>
            <person name="Fang C."/>
            <person name="Yang R."/>
            <person name="Liu F."/>
        </authorList>
    </citation>
    <scope>NUCLEOTIDE SEQUENCE [LARGE SCALE GENOMIC DNA]</scope>
    <source>
        <strain evidence="2">LY-73</strain>
    </source>
</reference>
<dbReference type="STRING" id="1231336.L248_0817"/>
<dbReference type="Pfam" id="PF16993">
    <property type="entry name" value="Asp1"/>
    <property type="match status" value="1"/>
</dbReference>
<dbReference type="Proteomes" id="UP000030647">
    <property type="component" value="Unassembled WGS sequence"/>
</dbReference>
<keyword evidence="2" id="KW-1185">Reference proteome</keyword>
<evidence type="ECO:0008006" key="3">
    <source>
        <dbReference type="Google" id="ProtNLM"/>
    </source>
</evidence>
<evidence type="ECO:0000313" key="2">
    <source>
        <dbReference type="Proteomes" id="UP000030647"/>
    </source>
</evidence>
<dbReference type="NCBIfam" id="TIGR03713">
    <property type="entry name" value="acc_sec_asp1"/>
    <property type="match status" value="1"/>
</dbReference>
<protein>
    <recommendedName>
        <fullName evidence="3">Accessory Sec system protein Asp1</fullName>
    </recommendedName>
</protein>
<dbReference type="GO" id="GO:0015031">
    <property type="term" value="P:protein transport"/>
    <property type="evidence" value="ECO:0007669"/>
    <property type="project" value="InterPro"/>
</dbReference>
<gene>
    <name evidence="1" type="ORF">L248_0817</name>
</gene>
<dbReference type="EMBL" id="KI271596">
    <property type="protein sequence ID" value="ERL64522.1"/>
    <property type="molecule type" value="Genomic_DNA"/>
</dbReference>
<organism evidence="1 2">
    <name type="scientific">Schleiferilactobacillus shenzhenensis LY-73</name>
    <dbReference type="NCBI Taxonomy" id="1231336"/>
    <lineage>
        <taxon>Bacteria</taxon>
        <taxon>Bacillati</taxon>
        <taxon>Bacillota</taxon>
        <taxon>Bacilli</taxon>
        <taxon>Lactobacillales</taxon>
        <taxon>Lactobacillaceae</taxon>
        <taxon>Schleiferilactobacillus</taxon>
    </lineage>
</organism>
<dbReference type="HOGENOM" id="CLU_513675_0_0_9"/>
<dbReference type="AlphaFoldDB" id="U4TSR5"/>
<sequence length="529" mass="57556">MKKGGPLVDYLLPAWPSGIDRFERDPIVNLAQLFNTRGHSAMLLLLQEAPWLRYQLHTNGLAGMPWWSAFDALQDVAATDGLPWSFADLTWPDAPRGVIQYPLYGPHGVTMMRDDRPWAAVQFAMGGFVAAVQWFAADGYCLQKDTYDDRGFLTTSTWYTSAGTETKKEWFTPMGTVAVTAAAGAVTVNAEWAAKLGRPTFTDLDHLVLAVAAWYLTAQPGGHLVVPADHPLLSQAAPLTQHHPLVVLQSTEMRQADFIEPSDHFAHTVVVPTQRTAAVIRQSAKPKAAVRVPAVQVIPPFAAELRLGESTELSTVTLYWRVGAQPAPDRLAVIAPILVNILAAAPERQIVIDCASDRDAQTVVLAWLTALARTIGVAPDSAEFQALQALPPGTDSVSEPAALTDTHRDSAQSILKRCRIAVAPALAEIEADLQKTRLVVDLADTPDLFVQIAAISAGLPQINRAVTGFVQDHQNGLVITADDQLADALDYYLATFTHWDEAVVACVDRLDGYAADQLLKTWEEVLRDD</sequence>
<dbReference type="eggNOG" id="ENOG502ZBRM">
    <property type="taxonomic scope" value="Bacteria"/>
</dbReference>
<dbReference type="InterPro" id="IPR022372">
    <property type="entry name" value="Accessory_SS_Asp1"/>
</dbReference>
<proteinExistence type="predicted"/>